<protein>
    <submittedName>
        <fullName evidence="1">Uncharacterized protein</fullName>
    </submittedName>
</protein>
<proteinExistence type="predicted"/>
<evidence type="ECO:0000313" key="2">
    <source>
        <dbReference type="Proteomes" id="UP001054252"/>
    </source>
</evidence>
<organism evidence="1 2">
    <name type="scientific">Rubroshorea leprosula</name>
    <dbReference type="NCBI Taxonomy" id="152421"/>
    <lineage>
        <taxon>Eukaryota</taxon>
        <taxon>Viridiplantae</taxon>
        <taxon>Streptophyta</taxon>
        <taxon>Embryophyta</taxon>
        <taxon>Tracheophyta</taxon>
        <taxon>Spermatophyta</taxon>
        <taxon>Magnoliopsida</taxon>
        <taxon>eudicotyledons</taxon>
        <taxon>Gunneridae</taxon>
        <taxon>Pentapetalae</taxon>
        <taxon>rosids</taxon>
        <taxon>malvids</taxon>
        <taxon>Malvales</taxon>
        <taxon>Dipterocarpaceae</taxon>
        <taxon>Rubroshorea</taxon>
    </lineage>
</organism>
<sequence>MLQENHSIFLRNPFLKKIIQLANLPHIGLPILGISFSSLVDLVVLIGVTPKSHGGYTDNYFDYIFLEEGQWHGLYFRSFLPLSGCNNLTFYDVAFCTFDWHRRLFLLKKLDSSFLRKQKCLALLTKRIW</sequence>
<evidence type="ECO:0000313" key="1">
    <source>
        <dbReference type="EMBL" id="GKV20124.1"/>
    </source>
</evidence>
<dbReference type="Proteomes" id="UP001054252">
    <property type="component" value="Unassembled WGS sequence"/>
</dbReference>
<keyword evidence="2" id="KW-1185">Reference proteome</keyword>
<accession>A0AAV5JZM9</accession>
<dbReference type="EMBL" id="BPVZ01000054">
    <property type="protein sequence ID" value="GKV20124.1"/>
    <property type="molecule type" value="Genomic_DNA"/>
</dbReference>
<dbReference type="AlphaFoldDB" id="A0AAV5JZM9"/>
<reference evidence="1 2" key="1">
    <citation type="journal article" date="2021" name="Commun. Biol.">
        <title>The genome of Shorea leprosula (Dipterocarpaceae) highlights the ecological relevance of drought in aseasonal tropical rainforests.</title>
        <authorList>
            <person name="Ng K.K.S."/>
            <person name="Kobayashi M.J."/>
            <person name="Fawcett J.A."/>
            <person name="Hatakeyama M."/>
            <person name="Paape T."/>
            <person name="Ng C.H."/>
            <person name="Ang C.C."/>
            <person name="Tnah L.H."/>
            <person name="Lee C.T."/>
            <person name="Nishiyama T."/>
            <person name="Sese J."/>
            <person name="O'Brien M.J."/>
            <person name="Copetti D."/>
            <person name="Mohd Noor M.I."/>
            <person name="Ong R.C."/>
            <person name="Putra M."/>
            <person name="Sireger I.Z."/>
            <person name="Indrioko S."/>
            <person name="Kosugi Y."/>
            <person name="Izuno A."/>
            <person name="Isagi Y."/>
            <person name="Lee S.L."/>
            <person name="Shimizu K.K."/>
        </authorList>
    </citation>
    <scope>NUCLEOTIDE SEQUENCE [LARGE SCALE GENOMIC DNA]</scope>
    <source>
        <strain evidence="1">214</strain>
    </source>
</reference>
<comment type="caution">
    <text evidence="1">The sequence shown here is derived from an EMBL/GenBank/DDBJ whole genome shotgun (WGS) entry which is preliminary data.</text>
</comment>
<gene>
    <name evidence="1" type="ORF">SLEP1_g30287</name>
</gene>
<name>A0AAV5JZM9_9ROSI</name>